<evidence type="ECO:0000313" key="9">
    <source>
        <dbReference type="Proteomes" id="UP001500420"/>
    </source>
</evidence>
<dbReference type="Pfam" id="PF00484">
    <property type="entry name" value="Pro_CA"/>
    <property type="match status" value="1"/>
</dbReference>
<gene>
    <name evidence="8" type="ORF">GCM10009020_07320</name>
</gene>
<dbReference type="PANTHER" id="PTHR11002:SF76">
    <property type="entry name" value="CARBONIC ANHYDRASE"/>
    <property type="match status" value="1"/>
</dbReference>
<dbReference type="EMBL" id="BAAADV010000001">
    <property type="protein sequence ID" value="GAA0664908.1"/>
    <property type="molecule type" value="Genomic_DNA"/>
</dbReference>
<organism evidence="8 9">
    <name type="scientific">Natronoarchaeum mannanilyticum</name>
    <dbReference type="NCBI Taxonomy" id="926360"/>
    <lineage>
        <taxon>Archaea</taxon>
        <taxon>Methanobacteriati</taxon>
        <taxon>Methanobacteriota</taxon>
        <taxon>Stenosarchaea group</taxon>
        <taxon>Halobacteria</taxon>
        <taxon>Halobacteriales</taxon>
        <taxon>Natronoarchaeaceae</taxon>
    </lineage>
</organism>
<dbReference type="GO" id="GO:0008270">
    <property type="term" value="F:zinc ion binding"/>
    <property type="evidence" value="ECO:0007669"/>
    <property type="project" value="InterPro"/>
</dbReference>
<dbReference type="EC" id="4.2.1.1" evidence="2"/>
<keyword evidence="4 7" id="KW-0862">Zinc</keyword>
<comment type="similarity">
    <text evidence="1">Belongs to the beta-class carbonic anhydrase family.</text>
</comment>
<evidence type="ECO:0000256" key="6">
    <source>
        <dbReference type="ARBA" id="ARBA00048348"/>
    </source>
</evidence>
<feature type="binding site" evidence="7">
    <location>
        <position position="41"/>
    </location>
    <ligand>
        <name>Zn(2+)</name>
        <dbReference type="ChEBI" id="CHEBI:29105"/>
    </ligand>
</feature>
<evidence type="ECO:0000256" key="4">
    <source>
        <dbReference type="ARBA" id="ARBA00022833"/>
    </source>
</evidence>
<dbReference type="Gene3D" id="3.40.1050.10">
    <property type="entry name" value="Carbonic anhydrase"/>
    <property type="match status" value="1"/>
</dbReference>
<name>A0AAV3T5N0_9EURY</name>
<dbReference type="Proteomes" id="UP001500420">
    <property type="component" value="Unassembled WGS sequence"/>
</dbReference>
<keyword evidence="9" id="KW-1185">Reference proteome</keyword>
<protein>
    <recommendedName>
        <fullName evidence="2">carbonic anhydrase</fullName>
        <ecNumber evidence="2">4.2.1.1</ecNumber>
    </recommendedName>
</protein>
<evidence type="ECO:0000256" key="2">
    <source>
        <dbReference type="ARBA" id="ARBA00012925"/>
    </source>
</evidence>
<proteinExistence type="inferred from homology"/>
<dbReference type="SMART" id="SM00947">
    <property type="entry name" value="Pro_CA"/>
    <property type="match status" value="1"/>
</dbReference>
<evidence type="ECO:0000256" key="5">
    <source>
        <dbReference type="ARBA" id="ARBA00023239"/>
    </source>
</evidence>
<dbReference type="AlphaFoldDB" id="A0AAV3T5N0"/>
<comment type="caution">
    <text evidence="8">The sequence shown here is derived from an EMBL/GenBank/DDBJ whole genome shotgun (WGS) entry which is preliminary data.</text>
</comment>
<feature type="binding site" evidence="7">
    <location>
        <position position="104"/>
    </location>
    <ligand>
        <name>Zn(2+)</name>
        <dbReference type="ChEBI" id="CHEBI:29105"/>
    </ligand>
</feature>
<dbReference type="GO" id="GO:0004089">
    <property type="term" value="F:carbonate dehydratase activity"/>
    <property type="evidence" value="ECO:0007669"/>
    <property type="project" value="UniProtKB-EC"/>
</dbReference>
<evidence type="ECO:0000256" key="1">
    <source>
        <dbReference type="ARBA" id="ARBA00006217"/>
    </source>
</evidence>
<keyword evidence="5" id="KW-0456">Lyase</keyword>
<feature type="binding site" evidence="7">
    <location>
        <position position="101"/>
    </location>
    <ligand>
        <name>Zn(2+)</name>
        <dbReference type="ChEBI" id="CHEBI:29105"/>
    </ligand>
</feature>
<keyword evidence="3 7" id="KW-0479">Metal-binding</keyword>
<dbReference type="PANTHER" id="PTHR11002">
    <property type="entry name" value="CARBONIC ANHYDRASE"/>
    <property type="match status" value="1"/>
</dbReference>
<dbReference type="SUPFAM" id="SSF53056">
    <property type="entry name" value="beta-carbonic anhydrase, cab"/>
    <property type="match status" value="1"/>
</dbReference>
<comment type="catalytic activity">
    <reaction evidence="6">
        <text>hydrogencarbonate + H(+) = CO2 + H2O</text>
        <dbReference type="Rhea" id="RHEA:10748"/>
        <dbReference type="ChEBI" id="CHEBI:15377"/>
        <dbReference type="ChEBI" id="CHEBI:15378"/>
        <dbReference type="ChEBI" id="CHEBI:16526"/>
        <dbReference type="ChEBI" id="CHEBI:17544"/>
        <dbReference type="EC" id="4.2.1.1"/>
    </reaction>
</comment>
<dbReference type="RefSeq" id="WP_343772515.1">
    <property type="nucleotide sequence ID" value="NZ_BAAADV010000001.1"/>
</dbReference>
<sequence length="233" mass="25316">MATPIVRELLDRNRDHTDALPAGYFDAVQTRQEPTVVSVSCSDSRVPQGGMFAVDEPGYLFTSSNIGNQVADEYEGEAVIDGNLMFPVHYTGTRAVAVVGHTRCGAVTAAYRWLTEDEAVDQPGVRKRVEELVPIVEDGLASDRVDADAESAAVIDQLVEYNVERQVQFLVDHDSLSDDVSVCGFVYDFHGTYGDVAGRTYAVNVGGETDPAAIRSELPEGYHEFVRSLLAAP</sequence>
<comment type="cofactor">
    <cofactor evidence="7">
        <name>Zn(2+)</name>
        <dbReference type="ChEBI" id="CHEBI:29105"/>
    </cofactor>
    <text evidence="7">Binds 1 zinc ion per subunit.</text>
</comment>
<dbReference type="InterPro" id="IPR001765">
    <property type="entry name" value="Carbonic_anhydrase"/>
</dbReference>
<dbReference type="InterPro" id="IPR036874">
    <property type="entry name" value="Carbonic_anhydrase_sf"/>
</dbReference>
<evidence type="ECO:0000313" key="8">
    <source>
        <dbReference type="EMBL" id="GAA0664908.1"/>
    </source>
</evidence>
<accession>A0AAV3T5N0</accession>
<evidence type="ECO:0000256" key="7">
    <source>
        <dbReference type="PIRSR" id="PIRSR601765-2"/>
    </source>
</evidence>
<reference evidence="8 9" key="1">
    <citation type="journal article" date="2019" name="Int. J. Syst. Evol. Microbiol.">
        <title>The Global Catalogue of Microorganisms (GCM) 10K type strain sequencing project: providing services to taxonomists for standard genome sequencing and annotation.</title>
        <authorList>
            <consortium name="The Broad Institute Genomics Platform"/>
            <consortium name="The Broad Institute Genome Sequencing Center for Infectious Disease"/>
            <person name="Wu L."/>
            <person name="Ma J."/>
        </authorList>
    </citation>
    <scope>NUCLEOTIDE SEQUENCE [LARGE SCALE GENOMIC DNA]</scope>
    <source>
        <strain evidence="8 9">JCM 16328</strain>
    </source>
</reference>
<evidence type="ECO:0000256" key="3">
    <source>
        <dbReference type="ARBA" id="ARBA00022723"/>
    </source>
</evidence>